<organism evidence="1 2">
    <name type="scientific">Leucogyrophana mollusca</name>
    <dbReference type="NCBI Taxonomy" id="85980"/>
    <lineage>
        <taxon>Eukaryota</taxon>
        <taxon>Fungi</taxon>
        <taxon>Dikarya</taxon>
        <taxon>Basidiomycota</taxon>
        <taxon>Agaricomycotina</taxon>
        <taxon>Agaricomycetes</taxon>
        <taxon>Agaricomycetidae</taxon>
        <taxon>Boletales</taxon>
        <taxon>Boletales incertae sedis</taxon>
        <taxon>Leucogyrophana</taxon>
    </lineage>
</organism>
<evidence type="ECO:0000313" key="1">
    <source>
        <dbReference type="EMBL" id="KAH7918601.1"/>
    </source>
</evidence>
<dbReference type="EMBL" id="MU266761">
    <property type="protein sequence ID" value="KAH7918601.1"/>
    <property type="molecule type" value="Genomic_DNA"/>
</dbReference>
<proteinExistence type="predicted"/>
<keyword evidence="2" id="KW-1185">Reference proteome</keyword>
<dbReference type="Proteomes" id="UP000790709">
    <property type="component" value="Unassembled WGS sequence"/>
</dbReference>
<reference evidence="1" key="1">
    <citation type="journal article" date="2021" name="New Phytol.">
        <title>Evolutionary innovations through gain and loss of genes in the ectomycorrhizal Boletales.</title>
        <authorList>
            <person name="Wu G."/>
            <person name="Miyauchi S."/>
            <person name="Morin E."/>
            <person name="Kuo A."/>
            <person name="Drula E."/>
            <person name="Varga T."/>
            <person name="Kohler A."/>
            <person name="Feng B."/>
            <person name="Cao Y."/>
            <person name="Lipzen A."/>
            <person name="Daum C."/>
            <person name="Hundley H."/>
            <person name="Pangilinan J."/>
            <person name="Johnson J."/>
            <person name="Barry K."/>
            <person name="LaButti K."/>
            <person name="Ng V."/>
            <person name="Ahrendt S."/>
            <person name="Min B."/>
            <person name="Choi I.G."/>
            <person name="Park H."/>
            <person name="Plett J.M."/>
            <person name="Magnuson J."/>
            <person name="Spatafora J.W."/>
            <person name="Nagy L.G."/>
            <person name="Henrissat B."/>
            <person name="Grigoriev I.V."/>
            <person name="Yang Z.L."/>
            <person name="Xu J."/>
            <person name="Martin F.M."/>
        </authorList>
    </citation>
    <scope>NUCLEOTIDE SEQUENCE</scope>
    <source>
        <strain evidence="1">KUC20120723A-06</strain>
    </source>
</reference>
<evidence type="ECO:0000313" key="2">
    <source>
        <dbReference type="Proteomes" id="UP000790709"/>
    </source>
</evidence>
<comment type="caution">
    <text evidence="1">The sequence shown here is derived from an EMBL/GenBank/DDBJ whole genome shotgun (WGS) entry which is preliminary data.</text>
</comment>
<gene>
    <name evidence="1" type="ORF">BV22DRAFT_1041659</name>
</gene>
<sequence length="112" mass="13057">MNTQPPPPSLLEDYHVFPSHSREPSPQFHSLRQRTHHPDPRARTPPLTRSRRFYAHSRIRPPHTHHAQPDPYFTALLWQTRSYLLFPDFAILEAASDYATGVLIEVLRGQDL</sequence>
<accession>A0ACB8B038</accession>
<name>A0ACB8B038_9AGAM</name>
<protein>
    <submittedName>
        <fullName evidence="1">Uncharacterized protein</fullName>
    </submittedName>
</protein>